<gene>
    <name evidence="6" type="ORF">CRI94_03030</name>
</gene>
<comment type="similarity">
    <text evidence="1 5">Belongs to the 5-formyltetrahydrofolate cyclo-ligase family.</text>
</comment>
<name>A0A2A8D3Q6_9BACT</name>
<accession>A0A2A8D3Q6</accession>
<dbReference type="InterPro" id="IPR024185">
    <property type="entry name" value="FTHF_cligase-like_sf"/>
</dbReference>
<dbReference type="InterPro" id="IPR002698">
    <property type="entry name" value="FTHF_cligase"/>
</dbReference>
<dbReference type="OrthoDB" id="9801938at2"/>
<proteinExistence type="inferred from homology"/>
<evidence type="ECO:0000313" key="7">
    <source>
        <dbReference type="Proteomes" id="UP000220102"/>
    </source>
</evidence>
<sequence length="208" mass="22858">MPSSATKSELRQHFDATRKAMDRGAITDRSKRIARHVLNLPAIRGASCVHAYWPIPEQNEVDTRYIIDALVERDVDVALPVVTSFEAGTPEMAHRRFTGRSDLQRNEWNIAEPIDGPEVLLSNIDAVIVPALGAGLNGHRIGHGWGYYDAFLKDLDPSIPRILLAFDDCVRPHVPCDAHDIPVHIIVTESGLHKVASPDDAPDAAGQP</sequence>
<dbReference type="NCBIfam" id="TIGR02727">
    <property type="entry name" value="MTHFS_bact"/>
    <property type="match status" value="1"/>
</dbReference>
<dbReference type="EMBL" id="PDEQ01000001">
    <property type="protein sequence ID" value="PEN15268.1"/>
    <property type="molecule type" value="Genomic_DNA"/>
</dbReference>
<evidence type="ECO:0000313" key="6">
    <source>
        <dbReference type="EMBL" id="PEN15268.1"/>
    </source>
</evidence>
<evidence type="ECO:0000256" key="4">
    <source>
        <dbReference type="PIRSR" id="PIRSR006806-1"/>
    </source>
</evidence>
<comment type="caution">
    <text evidence="6">The sequence shown here is derived from an EMBL/GenBank/DDBJ whole genome shotgun (WGS) entry which is preliminary data.</text>
</comment>
<dbReference type="AlphaFoldDB" id="A0A2A8D3Q6"/>
<dbReference type="InterPro" id="IPR037171">
    <property type="entry name" value="NagB/RpiA_transferase-like"/>
</dbReference>
<dbReference type="PIRSF" id="PIRSF006806">
    <property type="entry name" value="FTHF_cligase"/>
    <property type="match status" value="1"/>
</dbReference>
<dbReference type="EC" id="6.3.3.2" evidence="5"/>
<feature type="binding site" evidence="4">
    <location>
        <position position="60"/>
    </location>
    <ligand>
        <name>substrate</name>
    </ligand>
</feature>
<dbReference type="Proteomes" id="UP000220102">
    <property type="component" value="Unassembled WGS sequence"/>
</dbReference>
<dbReference type="Pfam" id="PF01812">
    <property type="entry name" value="5-FTHF_cyc-lig"/>
    <property type="match status" value="1"/>
</dbReference>
<keyword evidence="5" id="KW-0479">Metal-binding</keyword>
<dbReference type="GO" id="GO:0005524">
    <property type="term" value="F:ATP binding"/>
    <property type="evidence" value="ECO:0007669"/>
    <property type="project" value="UniProtKB-KW"/>
</dbReference>
<keyword evidence="2 4" id="KW-0547">Nucleotide-binding</keyword>
<keyword evidence="7" id="KW-1185">Reference proteome</keyword>
<dbReference type="GO" id="GO:0035999">
    <property type="term" value="P:tetrahydrofolate interconversion"/>
    <property type="evidence" value="ECO:0007669"/>
    <property type="project" value="TreeGrafter"/>
</dbReference>
<dbReference type="GO" id="GO:0030272">
    <property type="term" value="F:5-formyltetrahydrofolate cyclo-ligase activity"/>
    <property type="evidence" value="ECO:0007669"/>
    <property type="project" value="UniProtKB-EC"/>
</dbReference>
<keyword evidence="5" id="KW-0460">Magnesium</keyword>
<reference evidence="6 7" key="1">
    <citation type="submission" date="2017-10" db="EMBL/GenBank/DDBJ databases">
        <title>Draft genome of Longibacter Salinarum.</title>
        <authorList>
            <person name="Goh K.M."/>
            <person name="Shamsir M.S."/>
            <person name="Lim S.W."/>
        </authorList>
    </citation>
    <scope>NUCLEOTIDE SEQUENCE [LARGE SCALE GENOMIC DNA]</scope>
    <source>
        <strain evidence="6 7">KCTC 52045</strain>
    </source>
</reference>
<evidence type="ECO:0000256" key="3">
    <source>
        <dbReference type="ARBA" id="ARBA00022840"/>
    </source>
</evidence>
<keyword evidence="6" id="KW-0436">Ligase</keyword>
<evidence type="ECO:0000256" key="5">
    <source>
        <dbReference type="RuleBase" id="RU361279"/>
    </source>
</evidence>
<dbReference type="SUPFAM" id="SSF100950">
    <property type="entry name" value="NagB/RpiA/CoA transferase-like"/>
    <property type="match status" value="1"/>
</dbReference>
<dbReference type="Gene3D" id="3.40.50.10420">
    <property type="entry name" value="NagB/RpiA/CoA transferase-like"/>
    <property type="match status" value="1"/>
</dbReference>
<dbReference type="PANTHER" id="PTHR23407">
    <property type="entry name" value="ATPASE INHIBITOR/5-FORMYLTETRAHYDROFOLATE CYCLO-LIGASE"/>
    <property type="match status" value="1"/>
</dbReference>
<feature type="binding site" evidence="4">
    <location>
        <begin position="7"/>
        <end position="11"/>
    </location>
    <ligand>
        <name>ATP</name>
        <dbReference type="ChEBI" id="CHEBI:30616"/>
    </ligand>
</feature>
<comment type="cofactor">
    <cofactor evidence="5">
        <name>Mg(2+)</name>
        <dbReference type="ChEBI" id="CHEBI:18420"/>
    </cofactor>
</comment>
<dbReference type="RefSeq" id="WP_098074168.1">
    <property type="nucleotide sequence ID" value="NZ_PDEQ01000001.1"/>
</dbReference>
<keyword evidence="3 4" id="KW-0067">ATP-binding</keyword>
<dbReference type="PANTHER" id="PTHR23407:SF1">
    <property type="entry name" value="5-FORMYLTETRAHYDROFOLATE CYCLO-LIGASE"/>
    <property type="match status" value="1"/>
</dbReference>
<dbReference type="GO" id="GO:0009396">
    <property type="term" value="P:folic acid-containing compound biosynthetic process"/>
    <property type="evidence" value="ECO:0007669"/>
    <property type="project" value="TreeGrafter"/>
</dbReference>
<dbReference type="GO" id="GO:0046872">
    <property type="term" value="F:metal ion binding"/>
    <property type="evidence" value="ECO:0007669"/>
    <property type="project" value="UniProtKB-KW"/>
</dbReference>
<evidence type="ECO:0000256" key="1">
    <source>
        <dbReference type="ARBA" id="ARBA00010638"/>
    </source>
</evidence>
<organism evidence="6 7">
    <name type="scientific">Longibacter salinarum</name>
    <dbReference type="NCBI Taxonomy" id="1850348"/>
    <lineage>
        <taxon>Bacteria</taxon>
        <taxon>Pseudomonadati</taxon>
        <taxon>Rhodothermota</taxon>
        <taxon>Rhodothermia</taxon>
        <taxon>Rhodothermales</taxon>
        <taxon>Salisaetaceae</taxon>
        <taxon>Longibacter</taxon>
    </lineage>
</organism>
<feature type="binding site" evidence="4">
    <location>
        <begin position="140"/>
        <end position="148"/>
    </location>
    <ligand>
        <name>ATP</name>
        <dbReference type="ChEBI" id="CHEBI:30616"/>
    </ligand>
</feature>
<comment type="catalytic activity">
    <reaction evidence="5">
        <text>(6S)-5-formyl-5,6,7,8-tetrahydrofolate + ATP = (6R)-5,10-methenyltetrahydrofolate + ADP + phosphate</text>
        <dbReference type="Rhea" id="RHEA:10488"/>
        <dbReference type="ChEBI" id="CHEBI:30616"/>
        <dbReference type="ChEBI" id="CHEBI:43474"/>
        <dbReference type="ChEBI" id="CHEBI:57455"/>
        <dbReference type="ChEBI" id="CHEBI:57457"/>
        <dbReference type="ChEBI" id="CHEBI:456216"/>
        <dbReference type="EC" id="6.3.3.2"/>
    </reaction>
</comment>
<protein>
    <recommendedName>
        <fullName evidence="5">5-formyltetrahydrofolate cyclo-ligase</fullName>
        <ecNumber evidence="5">6.3.3.2</ecNumber>
    </recommendedName>
</protein>
<evidence type="ECO:0000256" key="2">
    <source>
        <dbReference type="ARBA" id="ARBA00022741"/>
    </source>
</evidence>